<dbReference type="EMBL" id="CM001402">
    <property type="protein sequence ID" value="EHO41289.1"/>
    <property type="molecule type" value="Genomic_DNA"/>
</dbReference>
<evidence type="ECO:0000256" key="6">
    <source>
        <dbReference type="ARBA" id="ARBA00032577"/>
    </source>
</evidence>
<dbReference type="GO" id="GO:0003676">
    <property type="term" value="F:nucleic acid binding"/>
    <property type="evidence" value="ECO:0007669"/>
    <property type="project" value="InterPro"/>
</dbReference>
<dbReference type="InterPro" id="IPR018165">
    <property type="entry name" value="Ala-tRNA-synth_IIc_core"/>
</dbReference>
<dbReference type="Pfam" id="PF07973">
    <property type="entry name" value="tRNA_SAD"/>
    <property type="match status" value="1"/>
</dbReference>
<evidence type="ECO:0000313" key="11">
    <source>
        <dbReference type="Proteomes" id="UP000183868"/>
    </source>
</evidence>
<evidence type="ECO:0000256" key="4">
    <source>
        <dbReference type="ARBA" id="ARBA00022723"/>
    </source>
</evidence>
<comment type="cofactor">
    <cofactor evidence="1">
        <name>Zn(2+)</name>
        <dbReference type="ChEBI" id="CHEBI:29105"/>
    </cofactor>
</comment>
<evidence type="ECO:0000313" key="8">
    <source>
        <dbReference type="EMBL" id="APF17150.1"/>
    </source>
</evidence>
<name>H1XRS9_CALAY</name>
<dbReference type="AlphaFoldDB" id="H1XRS9"/>
<evidence type="ECO:0000313" key="9">
    <source>
        <dbReference type="EMBL" id="EHO41289.1"/>
    </source>
</evidence>
<dbReference type="HOGENOM" id="CLU_004485_7_2_0"/>
<dbReference type="Proteomes" id="UP000004671">
    <property type="component" value="Chromosome"/>
</dbReference>
<comment type="subcellular location">
    <subcellularLocation>
        <location evidence="2">Cytoplasm</location>
    </subcellularLocation>
</comment>
<dbReference type="PROSITE" id="PS50860">
    <property type="entry name" value="AA_TRNA_LIGASE_II_ALA"/>
    <property type="match status" value="1"/>
</dbReference>
<evidence type="ECO:0000259" key="7">
    <source>
        <dbReference type="PROSITE" id="PS50860"/>
    </source>
</evidence>
<dbReference type="GO" id="GO:0046872">
    <property type="term" value="F:metal ion binding"/>
    <property type="evidence" value="ECO:0007669"/>
    <property type="project" value="UniProtKB-KW"/>
</dbReference>
<keyword evidence="4" id="KW-0479">Metal-binding</keyword>
<dbReference type="SUPFAM" id="SSF50447">
    <property type="entry name" value="Translation proteins"/>
    <property type="match status" value="1"/>
</dbReference>
<feature type="domain" description="Alanyl-transfer RNA synthetases family profile" evidence="7">
    <location>
        <begin position="1"/>
        <end position="238"/>
    </location>
</feature>
<dbReference type="Proteomes" id="UP000183868">
    <property type="component" value="Chromosome"/>
</dbReference>
<dbReference type="Pfam" id="PF01411">
    <property type="entry name" value="tRNA-synt_2c"/>
    <property type="match status" value="1"/>
</dbReference>
<dbReference type="InterPro" id="IPR018163">
    <property type="entry name" value="Thr/Ala-tRNA-synth_IIc_edit"/>
</dbReference>
<keyword evidence="5" id="KW-0862">Zinc</keyword>
<dbReference type="Gene3D" id="2.40.30.130">
    <property type="match status" value="1"/>
</dbReference>
<dbReference type="KEGG" id="caby:Cabys_399"/>
<reference evidence="9 10" key="1">
    <citation type="submission" date="2011-09" db="EMBL/GenBank/DDBJ databases">
        <title>The permanent draft genome of Caldithrix abyssi DSM 13497.</title>
        <authorList>
            <consortium name="US DOE Joint Genome Institute (JGI-PGF)"/>
            <person name="Lucas S."/>
            <person name="Han J."/>
            <person name="Lapidus A."/>
            <person name="Bruce D."/>
            <person name="Goodwin L."/>
            <person name="Pitluck S."/>
            <person name="Peters L."/>
            <person name="Kyrpides N."/>
            <person name="Mavromatis K."/>
            <person name="Ivanova N."/>
            <person name="Mikhailova N."/>
            <person name="Chertkov O."/>
            <person name="Detter J.C."/>
            <person name="Tapia R."/>
            <person name="Han C."/>
            <person name="Land M."/>
            <person name="Hauser L."/>
            <person name="Markowitz V."/>
            <person name="Cheng J.-F."/>
            <person name="Hugenholtz P."/>
            <person name="Woyke T."/>
            <person name="Wu D."/>
            <person name="Spring S."/>
            <person name="Brambilla E."/>
            <person name="Klenk H.-P."/>
            <person name="Eisen J.A."/>
        </authorList>
    </citation>
    <scope>NUCLEOTIDE SEQUENCE [LARGE SCALE GENOMIC DNA]</scope>
    <source>
        <strain evidence="9 10">DSM 13497</strain>
    </source>
</reference>
<dbReference type="OrthoDB" id="9812949at2"/>
<protein>
    <recommendedName>
        <fullName evidence="3">Alanine--tRNA ligase</fullName>
    </recommendedName>
    <alternativeName>
        <fullName evidence="6">Alanyl-tRNA synthetase</fullName>
    </alternativeName>
</protein>
<dbReference type="eggNOG" id="COG0013">
    <property type="taxonomic scope" value="Bacteria"/>
</dbReference>
<evidence type="ECO:0000256" key="5">
    <source>
        <dbReference type="ARBA" id="ARBA00022833"/>
    </source>
</evidence>
<evidence type="ECO:0000256" key="3">
    <source>
        <dbReference type="ARBA" id="ARBA00017959"/>
    </source>
</evidence>
<dbReference type="RefSeq" id="WP_006928383.1">
    <property type="nucleotide sequence ID" value="NZ_CM001402.1"/>
</dbReference>
<dbReference type="InterPro" id="IPR018164">
    <property type="entry name" value="Ala-tRNA-synth_IIc_N"/>
</dbReference>
<dbReference type="PaxDb" id="880073-Calab_1671"/>
<evidence type="ECO:0000256" key="2">
    <source>
        <dbReference type="ARBA" id="ARBA00004496"/>
    </source>
</evidence>
<dbReference type="PANTHER" id="PTHR43462:SF1">
    <property type="entry name" value="ALANYL-TRNA EDITING PROTEIN AARSD1"/>
    <property type="match status" value="1"/>
</dbReference>
<dbReference type="GO" id="GO:0002161">
    <property type="term" value="F:aminoacyl-tRNA deacylase activity"/>
    <property type="evidence" value="ECO:0007669"/>
    <property type="project" value="UniProtKB-ARBA"/>
</dbReference>
<sequence>MTEKFYYHNPYTAKIVATVLDVREKDGERWVLTDQTVFYPGGGGQLPDRGLIEKQTVTDVKEKNGKIWHKLQKDASQFVPGQKVTMEIDWPYRFYQMQQHTGQHLLSAVLERAGWPTVSVHLGEAHTLIEVEGRLPETAELHNLEKQAQTMIARALAVKTHWVTADDMDRFPLRRPPAKFDNLRVVEIEHLDYSACGGTHLQNTAEIGLIKIVGCEKIRGRARIKALIGERAFEYMEQLHQTSVLLREKLNTDHLQFNERVAQLQEELHYLKRLKKFYQQYFVNFTSRELAESTNNALVVFKMEQGEQDDAAAIAKKLSQTYHKVALIQFDRRFFLTSPSAERFDTIKFIKENAEHLEIRGGGPQGYCQGVMKRNNLNQIAETVNMALKSI</sequence>
<proteinExistence type="predicted"/>
<evidence type="ECO:0000256" key="1">
    <source>
        <dbReference type="ARBA" id="ARBA00001947"/>
    </source>
</evidence>
<dbReference type="SUPFAM" id="SSF55186">
    <property type="entry name" value="ThrRS/AlaRS common domain"/>
    <property type="match status" value="1"/>
</dbReference>
<dbReference type="GO" id="GO:0005737">
    <property type="term" value="C:cytoplasm"/>
    <property type="evidence" value="ECO:0007669"/>
    <property type="project" value="UniProtKB-SubCell"/>
</dbReference>
<dbReference type="InterPro" id="IPR009000">
    <property type="entry name" value="Transl_B-barrel_sf"/>
</dbReference>
<dbReference type="GO" id="GO:0006419">
    <property type="term" value="P:alanyl-tRNA aminoacylation"/>
    <property type="evidence" value="ECO:0007669"/>
    <property type="project" value="InterPro"/>
</dbReference>
<keyword evidence="9" id="KW-0436">Ligase</keyword>
<dbReference type="STRING" id="880073.Cabys_399"/>
<keyword evidence="9" id="KW-0030">Aminoacyl-tRNA synthetase</keyword>
<dbReference type="InterPro" id="IPR051335">
    <property type="entry name" value="Alanyl-tRNA_Editing_Enzymes"/>
</dbReference>
<accession>H1XRS9</accession>
<dbReference type="GO" id="GO:0005524">
    <property type="term" value="F:ATP binding"/>
    <property type="evidence" value="ECO:0007669"/>
    <property type="project" value="InterPro"/>
</dbReference>
<organism evidence="9 10">
    <name type="scientific">Caldithrix abyssi DSM 13497</name>
    <dbReference type="NCBI Taxonomy" id="880073"/>
    <lineage>
        <taxon>Bacteria</taxon>
        <taxon>Pseudomonadati</taxon>
        <taxon>Calditrichota</taxon>
        <taxon>Calditrichia</taxon>
        <taxon>Calditrichales</taxon>
        <taxon>Calditrichaceae</taxon>
        <taxon>Caldithrix</taxon>
    </lineage>
</organism>
<reference evidence="8 11" key="2">
    <citation type="submission" date="2016-11" db="EMBL/GenBank/DDBJ databases">
        <title>Genomic analysis of Caldithrix abyssi and proposal of a novel bacterial phylum Caldithrichaeota.</title>
        <authorList>
            <person name="Kublanov I."/>
            <person name="Sigalova O."/>
            <person name="Gavrilov S."/>
            <person name="Lebedinsky A."/>
            <person name="Ivanova N."/>
            <person name="Daum C."/>
            <person name="Reddy T."/>
            <person name="Klenk H.P."/>
            <person name="Goker M."/>
            <person name="Reva O."/>
            <person name="Miroshnichenko M."/>
            <person name="Kyprides N."/>
            <person name="Woyke T."/>
            <person name="Gelfand M."/>
        </authorList>
    </citation>
    <scope>NUCLEOTIDE SEQUENCE [LARGE SCALE GENOMIC DNA]</scope>
    <source>
        <strain evidence="8 11">LF13</strain>
    </source>
</reference>
<dbReference type="PANTHER" id="PTHR43462">
    <property type="entry name" value="ALANYL-TRNA EDITING PROTEIN"/>
    <property type="match status" value="1"/>
</dbReference>
<gene>
    <name evidence="8" type="ORF">Cabys_399</name>
    <name evidence="9" type="ORF">Calab_1671</name>
</gene>
<evidence type="ECO:0000313" key="10">
    <source>
        <dbReference type="Proteomes" id="UP000004671"/>
    </source>
</evidence>
<keyword evidence="10" id="KW-1185">Reference proteome</keyword>
<dbReference type="SMART" id="SM00863">
    <property type="entry name" value="tRNA_SAD"/>
    <property type="match status" value="1"/>
</dbReference>
<dbReference type="EMBL" id="CP018099">
    <property type="protein sequence ID" value="APF17150.1"/>
    <property type="molecule type" value="Genomic_DNA"/>
</dbReference>
<dbReference type="GO" id="GO:0004813">
    <property type="term" value="F:alanine-tRNA ligase activity"/>
    <property type="evidence" value="ECO:0007669"/>
    <property type="project" value="InterPro"/>
</dbReference>
<dbReference type="Gene3D" id="3.30.980.10">
    <property type="entry name" value="Threonyl-trna Synthetase, Chain A, domain 2"/>
    <property type="match status" value="1"/>
</dbReference>
<dbReference type="InterPro" id="IPR012947">
    <property type="entry name" value="tRNA_SAD"/>
</dbReference>